<reference evidence="1 2" key="1">
    <citation type="submission" date="2022-03" db="EMBL/GenBank/DDBJ databases">
        <title>Sinomonas sp. isolated from a soil.</title>
        <authorList>
            <person name="Han J."/>
            <person name="Kim D.-U."/>
        </authorList>
    </citation>
    <scope>NUCLEOTIDE SEQUENCE [LARGE SCALE GENOMIC DNA]</scope>
    <source>
        <strain evidence="1 2">5-5</strain>
    </source>
</reference>
<keyword evidence="2" id="KW-1185">Reference proteome</keyword>
<evidence type="ECO:0000313" key="2">
    <source>
        <dbReference type="Proteomes" id="UP001202922"/>
    </source>
</evidence>
<dbReference type="Proteomes" id="UP001202922">
    <property type="component" value="Unassembled WGS sequence"/>
</dbReference>
<proteinExistence type="predicted"/>
<name>A0ABS9TVZ7_9MICC</name>
<comment type="caution">
    <text evidence="1">The sequence shown here is derived from an EMBL/GenBank/DDBJ whole genome shotgun (WGS) entry which is preliminary data.</text>
</comment>
<gene>
    <name evidence="1" type="ORF">L0M17_00810</name>
</gene>
<evidence type="ECO:0000313" key="1">
    <source>
        <dbReference type="EMBL" id="MCH6468536.1"/>
    </source>
</evidence>
<protein>
    <submittedName>
        <fullName evidence="1">Uncharacterized protein</fullName>
    </submittedName>
</protein>
<dbReference type="EMBL" id="JAKZBV010000001">
    <property type="protein sequence ID" value="MCH6468536.1"/>
    <property type="molecule type" value="Genomic_DNA"/>
</dbReference>
<dbReference type="RefSeq" id="WP_241050334.1">
    <property type="nucleotide sequence ID" value="NZ_JAKZBV010000001.1"/>
</dbReference>
<accession>A0ABS9TVZ7</accession>
<organism evidence="1 2">
    <name type="scientific">Sinomonas terrae</name>
    <dbReference type="NCBI Taxonomy" id="2908838"/>
    <lineage>
        <taxon>Bacteria</taxon>
        <taxon>Bacillati</taxon>
        <taxon>Actinomycetota</taxon>
        <taxon>Actinomycetes</taxon>
        <taxon>Micrococcales</taxon>
        <taxon>Micrococcaceae</taxon>
        <taxon>Sinomonas</taxon>
    </lineage>
</organism>
<sequence>MARDLSSAKTLAECIIKQDRFKGPAADEATLVGPATAPAARWTSSSGWDEALEPVN</sequence>